<keyword evidence="1" id="KW-0175">Coiled coil</keyword>
<evidence type="ECO:0008006" key="4">
    <source>
        <dbReference type="Google" id="ProtNLM"/>
    </source>
</evidence>
<proteinExistence type="predicted"/>
<feature type="coiled-coil region" evidence="1">
    <location>
        <begin position="46"/>
        <end position="78"/>
    </location>
</feature>
<accession>A0A437LKY6</accession>
<evidence type="ECO:0000256" key="1">
    <source>
        <dbReference type="SAM" id="Coils"/>
    </source>
</evidence>
<gene>
    <name evidence="2" type="ORF">EOD73_08540</name>
</gene>
<comment type="caution">
    <text evidence="2">The sequence shown here is derived from an EMBL/GenBank/DDBJ whole genome shotgun (WGS) entry which is preliminary data.</text>
</comment>
<dbReference type="Proteomes" id="UP000288587">
    <property type="component" value="Unassembled WGS sequence"/>
</dbReference>
<name>A0A437LKY6_9BURK</name>
<organism evidence="2 3">
    <name type="scientific">Inhella crocodyli</name>
    <dbReference type="NCBI Taxonomy" id="2499851"/>
    <lineage>
        <taxon>Bacteria</taxon>
        <taxon>Pseudomonadati</taxon>
        <taxon>Pseudomonadota</taxon>
        <taxon>Betaproteobacteria</taxon>
        <taxon>Burkholderiales</taxon>
        <taxon>Sphaerotilaceae</taxon>
        <taxon>Inhella</taxon>
    </lineage>
</organism>
<evidence type="ECO:0000313" key="2">
    <source>
        <dbReference type="EMBL" id="RVT86082.1"/>
    </source>
</evidence>
<evidence type="ECO:0000313" key="3">
    <source>
        <dbReference type="Proteomes" id="UP000288587"/>
    </source>
</evidence>
<dbReference type="AlphaFoldDB" id="A0A437LKY6"/>
<protein>
    <recommendedName>
        <fullName evidence="4">NarX-like N-terminal domain-containing protein</fullName>
    </recommendedName>
</protein>
<keyword evidence="3" id="KW-1185">Reference proteome</keyword>
<reference evidence="2 3" key="1">
    <citation type="submission" date="2019-01" db="EMBL/GenBank/DDBJ databases">
        <authorList>
            <person name="Chen W.-M."/>
        </authorList>
    </citation>
    <scope>NUCLEOTIDE SEQUENCE [LARGE SCALE GENOMIC DNA]</scope>
    <source>
        <strain evidence="2 3">CCP-18</strain>
    </source>
</reference>
<sequence>MSPAVPRRHLLLMLAAVTGPRVVRAQAATTDMLLQAVILRAGMERLVKLELEHRVLKQDRARLAAEKERQRLQRAMEALSAPIKGLTGRREAQVQRAVLDAGDLLANLGQPVAALVGASEALAARLGFVTTTLSGVATDPDRATLIDLLARASATALRLGKFNFAALVASAASSDVSVSAQQVSGEFRAALEAVAAQNLDERGRADLKLAQNQWLLLSHALGPTGLAKSPERLAEVATTTDRIAESMLALARRV</sequence>
<dbReference type="RefSeq" id="WP_127682580.1">
    <property type="nucleotide sequence ID" value="NZ_SACM01000002.1"/>
</dbReference>
<dbReference type="EMBL" id="SACM01000002">
    <property type="protein sequence ID" value="RVT86082.1"/>
    <property type="molecule type" value="Genomic_DNA"/>
</dbReference>
<dbReference type="OrthoDB" id="9844283at2"/>